<protein>
    <recommendedName>
        <fullName evidence="3">Rfc4 protein</fullName>
    </recommendedName>
</protein>
<dbReference type="EMBL" id="CAUEEQ010048668">
    <property type="protein sequence ID" value="CAJ0959881.1"/>
    <property type="molecule type" value="Genomic_DNA"/>
</dbReference>
<accession>A0ABN9M5Y7</accession>
<dbReference type="Proteomes" id="UP001176940">
    <property type="component" value="Unassembled WGS sequence"/>
</dbReference>
<comment type="caution">
    <text evidence="1">The sequence shown here is derived from an EMBL/GenBank/DDBJ whole genome shotgun (WGS) entry which is preliminary data.</text>
</comment>
<keyword evidence="2" id="KW-1185">Reference proteome</keyword>
<organism evidence="1 2">
    <name type="scientific">Ranitomeya imitator</name>
    <name type="common">mimic poison frog</name>
    <dbReference type="NCBI Taxonomy" id="111125"/>
    <lineage>
        <taxon>Eukaryota</taxon>
        <taxon>Metazoa</taxon>
        <taxon>Chordata</taxon>
        <taxon>Craniata</taxon>
        <taxon>Vertebrata</taxon>
        <taxon>Euteleostomi</taxon>
        <taxon>Amphibia</taxon>
        <taxon>Batrachia</taxon>
        <taxon>Anura</taxon>
        <taxon>Neobatrachia</taxon>
        <taxon>Hyloidea</taxon>
        <taxon>Dendrobatidae</taxon>
        <taxon>Dendrobatinae</taxon>
        <taxon>Ranitomeya</taxon>
    </lineage>
</organism>
<reference evidence="1" key="1">
    <citation type="submission" date="2023-07" db="EMBL/GenBank/DDBJ databases">
        <authorList>
            <person name="Stuckert A."/>
        </authorList>
    </citation>
    <scope>NUCLEOTIDE SEQUENCE</scope>
</reference>
<proteinExistence type="predicted"/>
<sequence>MQSSNIDGLFLNAVSHLVEVSEGDLRKAITFLQSATRLNAGKEITEQVVTEIAGVIPKETIEGVLAACQSGSFEKLEIVVKRF</sequence>
<evidence type="ECO:0000313" key="2">
    <source>
        <dbReference type="Proteomes" id="UP001176940"/>
    </source>
</evidence>
<gene>
    <name evidence="1" type="ORF">RIMI_LOCUS17007746</name>
</gene>
<evidence type="ECO:0000313" key="1">
    <source>
        <dbReference type="EMBL" id="CAJ0959881.1"/>
    </source>
</evidence>
<name>A0ABN9M5Y7_9NEOB</name>
<evidence type="ECO:0008006" key="3">
    <source>
        <dbReference type="Google" id="ProtNLM"/>
    </source>
</evidence>
<dbReference type="Gene3D" id="1.10.8.60">
    <property type="match status" value="1"/>
</dbReference>